<gene>
    <name evidence="2" type="ORF">MCOR_10349</name>
</gene>
<keyword evidence="3" id="KW-1185">Reference proteome</keyword>
<dbReference type="PANTHER" id="PTHR47331:SF6">
    <property type="entry name" value="DOUBLECORTIN DOMAIN-CONTAINING PROTEIN"/>
    <property type="match status" value="1"/>
</dbReference>
<feature type="domain" description="DUF5641" evidence="1">
    <location>
        <begin position="691"/>
        <end position="759"/>
    </location>
</feature>
<dbReference type="PANTHER" id="PTHR47331">
    <property type="entry name" value="PHD-TYPE DOMAIN-CONTAINING PROTEIN"/>
    <property type="match status" value="1"/>
</dbReference>
<reference evidence="2 3" key="1">
    <citation type="submission" date="2020-06" db="EMBL/GenBank/DDBJ databases">
        <authorList>
            <person name="Li R."/>
            <person name="Bekaert M."/>
        </authorList>
    </citation>
    <scope>NUCLEOTIDE SEQUENCE [LARGE SCALE GENOMIC DNA]</scope>
    <source>
        <strain evidence="3">wild</strain>
    </source>
</reference>
<organism evidence="2 3">
    <name type="scientific">Mytilus coruscus</name>
    <name type="common">Sea mussel</name>
    <dbReference type="NCBI Taxonomy" id="42192"/>
    <lineage>
        <taxon>Eukaryota</taxon>
        <taxon>Metazoa</taxon>
        <taxon>Spiralia</taxon>
        <taxon>Lophotrochozoa</taxon>
        <taxon>Mollusca</taxon>
        <taxon>Bivalvia</taxon>
        <taxon>Autobranchia</taxon>
        <taxon>Pteriomorphia</taxon>
        <taxon>Mytilida</taxon>
        <taxon>Mytiloidea</taxon>
        <taxon>Mytilidae</taxon>
        <taxon>Mytilinae</taxon>
        <taxon>Mytilus</taxon>
    </lineage>
</organism>
<name>A0A6J8ATZ9_MYTCO</name>
<dbReference type="InterPro" id="IPR040676">
    <property type="entry name" value="DUF5641"/>
</dbReference>
<dbReference type="EMBL" id="CACVKT020001843">
    <property type="protein sequence ID" value="CAC5372170.1"/>
    <property type="molecule type" value="Genomic_DNA"/>
</dbReference>
<evidence type="ECO:0000313" key="2">
    <source>
        <dbReference type="EMBL" id="CAC5372170.1"/>
    </source>
</evidence>
<protein>
    <recommendedName>
        <fullName evidence="1">DUF5641 domain-containing protein</fullName>
    </recommendedName>
</protein>
<sequence length="759" mass="86769">MDETDSEKLDLLNRYLGPQSKRHAASLRGANSHNENQAVVKIWQRLDERYGAPESIAAALKDSLDQFKKNNNTEYDKLYELYDLLAEVESIKENDIYRTVLSFYDSSYGVNASVGKLPNFIQTKWMDRASRERQVENQPPDQISTKCTEICDDSADPTSFQGKSCAKTLLVKVYPEGKPEVSVTTYAIIDDQSNRSLACSTFIDHFNETTEPVEYMLASWSGKTVQHGRCTTGYILESLDGTTQLKCPSLIECNEIPISKLEIATSAIARHYKHLQDKEQFIPELERNAEVMLLIGRDVTAAHHILDQRIGKDNEPYAQHLRLGWAIIGKTCLGLVHTSDTITVNKTTVLQNGRETNLKPCEYGFRVKDKEPDIGSTVFQQTREDDTLGLSQEDKEFLIVMNKEFHTSENGRLSAPLPFRRDRPKLQNNYHQARQRAENLKSTCLKRSLGLCWNVVKDIFTYQLSKEEKPFTKRGLLSVINGIFDPLGFIAPVILGGRLIMREAVQNSSLDLDDPLPNNLLSDWQRWKQSLQDLETLAIGRPFTSQSLNDSTESVESMKTSISPIKTLVVSRFERFSKWSSLVRAISLLKRKIVSNNRSKVDTKDTWTCVDIRKEAEALVLRETQSQYYSNEIDCLKSEVFCIVNSRPIIAVSSDPESPTILSPNTLLTQKINSDIEPYNFDFSVKDMYKSQWKHVQVLVNQFWKQWNLQYLHNLQTRSKWPNENRNLQIGDIVLMIDISLPRNQWPTGIIDEVFPSKD</sequence>
<accession>A0A6J8ATZ9</accession>
<dbReference type="OrthoDB" id="7764165at2759"/>
<evidence type="ECO:0000259" key="1">
    <source>
        <dbReference type="Pfam" id="PF18701"/>
    </source>
</evidence>
<evidence type="ECO:0000313" key="3">
    <source>
        <dbReference type="Proteomes" id="UP000507470"/>
    </source>
</evidence>
<dbReference type="Pfam" id="PF18701">
    <property type="entry name" value="DUF5641"/>
    <property type="match status" value="1"/>
</dbReference>
<proteinExistence type="predicted"/>
<dbReference type="Pfam" id="PF05380">
    <property type="entry name" value="Peptidase_A17"/>
    <property type="match status" value="1"/>
</dbReference>
<dbReference type="InterPro" id="IPR008042">
    <property type="entry name" value="Retrotrans_Pao"/>
</dbReference>
<dbReference type="Proteomes" id="UP000507470">
    <property type="component" value="Unassembled WGS sequence"/>
</dbReference>
<dbReference type="AlphaFoldDB" id="A0A6J8ATZ9"/>